<reference evidence="7" key="1">
    <citation type="submission" date="2016-03" db="UniProtKB">
        <authorList>
            <consortium name="WormBaseParasite"/>
        </authorList>
    </citation>
    <scope>IDENTIFICATION</scope>
</reference>
<dbReference type="InterPro" id="IPR050164">
    <property type="entry name" value="Peptidase_C19"/>
</dbReference>
<protein>
    <recommendedName>
        <fullName evidence="2">Ubiquitin carboxyl-terminal hydrolase</fullName>
        <ecNumber evidence="2">3.4.19.12</ecNumber>
    </recommendedName>
</protein>
<feature type="compositionally biased region" description="Low complexity" evidence="3">
    <location>
        <begin position="585"/>
        <end position="596"/>
    </location>
</feature>
<keyword evidence="2" id="KW-0788">Thiol protease</keyword>
<dbReference type="InterPro" id="IPR038765">
    <property type="entry name" value="Papain-like_cys_pep_sf"/>
</dbReference>
<dbReference type="Gene3D" id="3.90.70.10">
    <property type="entry name" value="Cysteine proteinases"/>
    <property type="match status" value="2"/>
</dbReference>
<dbReference type="PROSITE" id="PS00973">
    <property type="entry name" value="USP_2"/>
    <property type="match status" value="1"/>
</dbReference>
<dbReference type="InterPro" id="IPR003323">
    <property type="entry name" value="OTU_dom"/>
</dbReference>
<dbReference type="Gene3D" id="3.90.70.80">
    <property type="match status" value="1"/>
</dbReference>
<dbReference type="EC" id="3.4.19.12" evidence="2"/>
<dbReference type="GO" id="GO:0005829">
    <property type="term" value="C:cytosol"/>
    <property type="evidence" value="ECO:0007669"/>
    <property type="project" value="TreeGrafter"/>
</dbReference>
<evidence type="ECO:0000256" key="2">
    <source>
        <dbReference type="RuleBase" id="RU366025"/>
    </source>
</evidence>
<dbReference type="InterPro" id="IPR028889">
    <property type="entry name" value="USP"/>
</dbReference>
<dbReference type="CDD" id="cd22755">
    <property type="entry name" value="OTU_CeDUB-like"/>
    <property type="match status" value="1"/>
</dbReference>
<evidence type="ECO:0000256" key="1">
    <source>
        <dbReference type="ARBA" id="ARBA00009085"/>
    </source>
</evidence>
<dbReference type="Proteomes" id="UP000050640">
    <property type="component" value="Unplaced"/>
</dbReference>
<proteinExistence type="inferred from homology"/>
<feature type="domain" description="USP" evidence="4">
    <location>
        <begin position="277"/>
        <end position="903"/>
    </location>
</feature>
<dbReference type="PROSITE" id="PS50802">
    <property type="entry name" value="OTU"/>
    <property type="match status" value="1"/>
</dbReference>
<dbReference type="PROSITE" id="PS50235">
    <property type="entry name" value="USP_3"/>
    <property type="match status" value="1"/>
</dbReference>
<dbReference type="PROSITE" id="PS00972">
    <property type="entry name" value="USP_1"/>
    <property type="match status" value="1"/>
</dbReference>
<keyword evidence="2" id="KW-0833">Ubl conjugation pathway</keyword>
<dbReference type="SUPFAM" id="SSF54001">
    <property type="entry name" value="Cysteine proteinases"/>
    <property type="match status" value="2"/>
</dbReference>
<evidence type="ECO:0000313" key="7">
    <source>
        <dbReference type="WBParaSite" id="EEL_0000562001-mRNA-1"/>
    </source>
</evidence>
<dbReference type="PANTHER" id="PTHR24006">
    <property type="entry name" value="UBIQUITIN CARBOXYL-TERMINAL HYDROLASE"/>
    <property type="match status" value="1"/>
</dbReference>
<accession>A0A0R3RUC3</accession>
<dbReference type="InterPro" id="IPR001394">
    <property type="entry name" value="Peptidase_C19_UCH"/>
</dbReference>
<evidence type="ECO:0000256" key="3">
    <source>
        <dbReference type="SAM" id="MobiDB-lite"/>
    </source>
</evidence>
<name>A0A0R3RUC3_9BILA</name>
<evidence type="ECO:0000259" key="5">
    <source>
        <dbReference type="PROSITE" id="PS50802"/>
    </source>
</evidence>
<dbReference type="GO" id="GO:0016579">
    <property type="term" value="P:protein deubiquitination"/>
    <property type="evidence" value="ECO:0007669"/>
    <property type="project" value="InterPro"/>
</dbReference>
<keyword evidence="2" id="KW-0645">Protease</keyword>
<organism evidence="6 7">
    <name type="scientific">Elaeophora elaphi</name>
    <dbReference type="NCBI Taxonomy" id="1147741"/>
    <lineage>
        <taxon>Eukaryota</taxon>
        <taxon>Metazoa</taxon>
        <taxon>Ecdysozoa</taxon>
        <taxon>Nematoda</taxon>
        <taxon>Chromadorea</taxon>
        <taxon>Rhabditida</taxon>
        <taxon>Spirurina</taxon>
        <taxon>Spiruromorpha</taxon>
        <taxon>Filarioidea</taxon>
        <taxon>Onchocercidae</taxon>
        <taxon>Elaeophora</taxon>
    </lineage>
</organism>
<dbReference type="AlphaFoldDB" id="A0A0R3RUC3"/>
<evidence type="ECO:0000259" key="4">
    <source>
        <dbReference type="PROSITE" id="PS50235"/>
    </source>
</evidence>
<dbReference type="GO" id="GO:0004843">
    <property type="term" value="F:cysteine-type deubiquitinase activity"/>
    <property type="evidence" value="ECO:0007669"/>
    <property type="project" value="UniProtKB-UniRule"/>
</dbReference>
<feature type="region of interest" description="Disordered" evidence="3">
    <location>
        <begin position="581"/>
        <end position="600"/>
    </location>
</feature>
<dbReference type="CDD" id="cd02257">
    <property type="entry name" value="Peptidase_C19"/>
    <property type="match status" value="2"/>
</dbReference>
<evidence type="ECO:0000313" key="6">
    <source>
        <dbReference type="Proteomes" id="UP000050640"/>
    </source>
</evidence>
<dbReference type="Pfam" id="PF00443">
    <property type="entry name" value="UCH"/>
    <property type="match status" value="1"/>
</dbReference>
<dbReference type="STRING" id="1147741.A0A0R3RUC3"/>
<keyword evidence="6" id="KW-1185">Reference proteome</keyword>
<dbReference type="InterPro" id="IPR018200">
    <property type="entry name" value="USP_CS"/>
</dbReference>
<sequence>MASIGRKSILFIFKICTFKFKEGLITINIGSDEAQLTDNLHRGFIELCNDGQTSLLRIFYLEDGEQRLERECIQISGLERAEDCSNLVFRICRLKSGADCNEHVLMKPERSKDCHAIFYAFRYLQKRTVQQQSAVQKRTLVKKLSTFNQISVTHQAYIASNPIKLKNGDKAVKLRVKNGNQKRKPLTSTDIYLDSPTKKLIHEPEMEAKCILLDSPSNQHSDELLKEDTILEINDNLKSEMTSLDDSLFCIRSVQSAPDLSTSFERLSAGTDAISSKGFLNLGNSCYMNAVLQGLFHVEAFKDLLNVVPESSQGTVLSALKALRKNYQEAAKAKKRCLLEDVFKFLGDERFEMTEQEAAYSILNFQILISRIAKFQKREKRWVSYSYCNKKSMDAQEFLTIVLEKIDSELESPENNRDSKGNYLSESMMSLSSIFGLELKHEITCSKCGAEQIMYEKGVFLPIQIKYDVKTDRPSLQLLLENCLKSEVVEHVCLRCDEKYATMKHEFRSLSKCLIIFLKRYDFKHSKSRRGQRKLKDAVKLSMRIRLVSYNGEQSELKNGFSRLLPISSASSDDKVSCVLETPPDESTSSSSNNSKSVKEDIKQIGQKDLLKTVQGIDDCSDEIFVKEVKESTKSSVTAYDSNAGEKMDYLTLFCLPRPDFCERSCAKLNICCHSSAVRQEPKPLLWKSVPSNVALVEADGNCLFRSIALCLSGTDEEHLTVRKNVVKFEEKYDDQLREINHFSQAEWKEHIKKMTNDGEWATEIELFALAALLDAEIWTFLNGKWLRYRPLYTVGKDGKSYNLPIQKYDGKEKDAIFLINENFHYKPVLDIISNGEIYDYRLAAVISHKGSGPSSGHYVCDVRNQNGNNWMHFDDSYVEEREEADVISECIKDGYIFFYVAGAFFSNPFFSTSKNFQ</sequence>
<dbReference type="GO" id="GO:0005634">
    <property type="term" value="C:nucleus"/>
    <property type="evidence" value="ECO:0007669"/>
    <property type="project" value="TreeGrafter"/>
</dbReference>
<dbReference type="GO" id="GO:0006508">
    <property type="term" value="P:proteolysis"/>
    <property type="evidence" value="ECO:0007669"/>
    <property type="project" value="UniProtKB-KW"/>
</dbReference>
<dbReference type="WBParaSite" id="EEL_0000562001-mRNA-1">
    <property type="protein sequence ID" value="EEL_0000562001-mRNA-1"/>
    <property type="gene ID" value="EEL_0000562001"/>
</dbReference>
<feature type="domain" description="OTU" evidence="5">
    <location>
        <begin position="692"/>
        <end position="832"/>
    </location>
</feature>
<keyword evidence="2" id="KW-0378">Hydrolase</keyword>
<comment type="catalytic activity">
    <reaction evidence="2">
        <text>Thiol-dependent hydrolysis of ester, thioester, amide, peptide and isopeptide bonds formed by the C-terminal Gly of ubiquitin (a 76-residue protein attached to proteins as an intracellular targeting signal).</text>
        <dbReference type="EC" id="3.4.19.12"/>
    </reaction>
</comment>
<comment type="similarity">
    <text evidence="1 2">Belongs to the peptidase C19 family.</text>
</comment>